<evidence type="ECO:0000313" key="8">
    <source>
        <dbReference type="EMBL" id="MDS1114817.1"/>
    </source>
</evidence>
<evidence type="ECO:0000256" key="2">
    <source>
        <dbReference type="ARBA" id="ARBA00022448"/>
    </source>
</evidence>
<evidence type="ECO:0000256" key="4">
    <source>
        <dbReference type="ARBA" id="ARBA00022982"/>
    </source>
</evidence>
<dbReference type="InterPro" id="IPR051269">
    <property type="entry name" value="Fe-S_cluster_ET"/>
</dbReference>
<accession>A0ABU2GTN3</accession>
<keyword evidence="5" id="KW-0408">Iron</keyword>
<comment type="caution">
    <text evidence="8">The sequence shown here is derived from an EMBL/GenBank/DDBJ whole genome shotgun (WGS) entry which is preliminary data.</text>
</comment>
<dbReference type="EMBL" id="JAVLUS010000010">
    <property type="protein sequence ID" value="MDS1114817.1"/>
    <property type="molecule type" value="Genomic_DNA"/>
</dbReference>
<dbReference type="PANTHER" id="PTHR36923">
    <property type="entry name" value="FERREDOXIN"/>
    <property type="match status" value="1"/>
</dbReference>
<evidence type="ECO:0000256" key="5">
    <source>
        <dbReference type="ARBA" id="ARBA00023004"/>
    </source>
</evidence>
<keyword evidence="2" id="KW-0813">Transport</keyword>
<proteinExistence type="predicted"/>
<keyword evidence="3" id="KW-0479">Metal-binding</keyword>
<gene>
    <name evidence="8" type="ORF">RD149_13670</name>
</gene>
<dbReference type="Pfam" id="PF13459">
    <property type="entry name" value="Fer4_15"/>
    <property type="match status" value="1"/>
</dbReference>
<evidence type="ECO:0000256" key="6">
    <source>
        <dbReference type="ARBA" id="ARBA00023014"/>
    </source>
</evidence>
<keyword evidence="4" id="KW-0249">Electron transport</keyword>
<organism evidence="8 9">
    <name type="scientific">Gordonia westfalica</name>
    <dbReference type="NCBI Taxonomy" id="158898"/>
    <lineage>
        <taxon>Bacteria</taxon>
        <taxon>Bacillati</taxon>
        <taxon>Actinomycetota</taxon>
        <taxon>Actinomycetes</taxon>
        <taxon>Mycobacteriales</taxon>
        <taxon>Gordoniaceae</taxon>
        <taxon>Gordonia</taxon>
    </lineage>
</organism>
<dbReference type="RefSeq" id="WP_310950890.1">
    <property type="nucleotide sequence ID" value="NZ_JAVLUS010000010.1"/>
</dbReference>
<dbReference type="Gene3D" id="3.30.70.20">
    <property type="match status" value="1"/>
</dbReference>
<keyword evidence="7" id="KW-0003">3Fe-4S</keyword>
<dbReference type="SUPFAM" id="SSF54862">
    <property type="entry name" value="4Fe-4S ferredoxins"/>
    <property type="match status" value="1"/>
</dbReference>
<dbReference type="PANTHER" id="PTHR36923:SF3">
    <property type="entry name" value="FERREDOXIN"/>
    <property type="match status" value="1"/>
</dbReference>
<name>A0ABU2GTN3_9ACTN</name>
<evidence type="ECO:0000256" key="1">
    <source>
        <dbReference type="ARBA" id="ARBA00001927"/>
    </source>
</evidence>
<reference evidence="8 9" key="1">
    <citation type="submission" date="2023-08" db="EMBL/GenBank/DDBJ databases">
        <title>Bioegradation of LLDPE and BLDPE plastic by marine bacteria from coast plastic debris.</title>
        <authorList>
            <person name="Rong Z."/>
        </authorList>
    </citation>
    <scope>NUCLEOTIDE SEQUENCE [LARGE SCALE GENOMIC DNA]</scope>
    <source>
        <strain evidence="8 9">Z-2</strain>
    </source>
</reference>
<keyword evidence="6" id="KW-0411">Iron-sulfur</keyword>
<dbReference type="Proteomes" id="UP001265083">
    <property type="component" value="Unassembled WGS sequence"/>
</dbReference>
<evidence type="ECO:0000256" key="3">
    <source>
        <dbReference type="ARBA" id="ARBA00022723"/>
    </source>
</evidence>
<comment type="cofactor">
    <cofactor evidence="1">
        <name>[3Fe-4S] cluster</name>
        <dbReference type="ChEBI" id="CHEBI:21137"/>
    </cofactor>
</comment>
<evidence type="ECO:0000313" key="9">
    <source>
        <dbReference type="Proteomes" id="UP001265083"/>
    </source>
</evidence>
<sequence length="69" mass="7476">MKVELDRARCTGLGICESLASDFFEIADDGSLLVLKDEVTDADLMEVEEAIAGCPTEALRLKKEEAGDE</sequence>
<evidence type="ECO:0000256" key="7">
    <source>
        <dbReference type="ARBA" id="ARBA00023291"/>
    </source>
</evidence>
<protein>
    <submittedName>
        <fullName evidence="8">Ferredoxin</fullName>
    </submittedName>
</protein>
<keyword evidence="9" id="KW-1185">Reference proteome</keyword>